<name>A0ABM9W4B6_9FIRM</name>
<evidence type="ECO:0000313" key="3">
    <source>
        <dbReference type="EMBL" id="CVK19952.1"/>
    </source>
</evidence>
<feature type="chain" id="PRO_5046923543" evidence="1">
    <location>
        <begin position="24"/>
        <end position="433"/>
    </location>
</feature>
<dbReference type="InterPro" id="IPR001119">
    <property type="entry name" value="SLH_dom"/>
</dbReference>
<dbReference type="Pfam" id="PF00395">
    <property type="entry name" value="SLH"/>
    <property type="match status" value="1"/>
</dbReference>
<dbReference type="Proteomes" id="UP000245702">
    <property type="component" value="Unassembled WGS sequence"/>
</dbReference>
<dbReference type="SUPFAM" id="SSF56935">
    <property type="entry name" value="Porins"/>
    <property type="match status" value="1"/>
</dbReference>
<accession>A0ABM9W4B6</accession>
<keyword evidence="4" id="KW-1185">Reference proteome</keyword>
<organism evidence="3 4">
    <name type="scientific">Sporomusa sphaeroides DSM 2875</name>
    <dbReference type="NCBI Taxonomy" id="1337886"/>
    <lineage>
        <taxon>Bacteria</taxon>
        <taxon>Bacillati</taxon>
        <taxon>Bacillota</taxon>
        <taxon>Negativicutes</taxon>
        <taxon>Selenomonadales</taxon>
        <taxon>Sporomusaceae</taxon>
        <taxon>Sporomusa</taxon>
    </lineage>
</organism>
<reference evidence="3 4" key="1">
    <citation type="submission" date="2016-01" db="EMBL/GenBank/DDBJ databases">
        <authorList>
            <person name="Brown R."/>
        </authorList>
    </citation>
    <scope>NUCLEOTIDE SEQUENCE [LARGE SCALE GENOMIC DNA]</scope>
    <source>
        <strain evidence="3">Sporomusa sphaeroides DSM 2875</strain>
    </source>
</reference>
<evidence type="ECO:0000259" key="2">
    <source>
        <dbReference type="PROSITE" id="PS51272"/>
    </source>
</evidence>
<dbReference type="InterPro" id="IPR051465">
    <property type="entry name" value="Cell_Envelope_Struct_Comp"/>
</dbReference>
<comment type="caution">
    <text evidence="3">The sequence shown here is derived from an EMBL/GenBank/DDBJ whole genome shotgun (WGS) entry which is preliminary data.</text>
</comment>
<evidence type="ECO:0000256" key="1">
    <source>
        <dbReference type="SAM" id="SignalP"/>
    </source>
</evidence>
<feature type="domain" description="SLH" evidence="2">
    <location>
        <begin position="25"/>
        <end position="88"/>
    </location>
</feature>
<dbReference type="EMBL" id="FCOW01000013">
    <property type="protein sequence ID" value="CVK19952.1"/>
    <property type="molecule type" value="Genomic_DNA"/>
</dbReference>
<gene>
    <name evidence="3" type="primary">omp-alpha_2</name>
    <name evidence="3" type="ORF">SSPH_02619</name>
</gene>
<dbReference type="RefSeq" id="WP_075757159.1">
    <property type="nucleotide sequence ID" value="NZ_CP146991.1"/>
</dbReference>
<dbReference type="PANTHER" id="PTHR43308">
    <property type="entry name" value="OUTER MEMBRANE PROTEIN ALPHA-RELATED"/>
    <property type="match status" value="1"/>
</dbReference>
<sequence>MKRQTAMALAAVFAMSVAGTALAAPANPFVDVPAKHWSYDAVSKLAQAGVVSGYGDGTYKGDKTMTRYEMATIIAKAMANSEKADAETQKTIDALAAEYGAELNNLGVRVDNLEKKVGNVKFDGDVRFRYNNTDKDSAGKSSDLKARARIYAHGAINEDWTANIRYEAFENMRESGTSNADNRFDILNVQGPLLGTKATLGRFDVVPVYGTVIDSFVDGAKFEFGKKLKTTLIYGKEDNKMGGVELDGAGNITDAGIADVNLAFVGLGYATSKATNLNAAYYHADLTNKDSLSGNFWDGAENTLKIWELGFDTKVAKNLVLQASYAKSDADEQDTAYQAGLWFKGANKQNKGSFGTWATYLNVEQAATIDSTWMVSNTFGGDGFKGVEVGFGYVPQKNILLKALYFDGETNNAVAELDKVDLKKFRAQVEFFF</sequence>
<dbReference type="PANTHER" id="PTHR43308:SF1">
    <property type="entry name" value="OUTER MEMBRANE PROTEIN ALPHA"/>
    <property type="match status" value="1"/>
</dbReference>
<dbReference type="Gene3D" id="2.40.160.10">
    <property type="entry name" value="Porin"/>
    <property type="match status" value="1"/>
</dbReference>
<dbReference type="PROSITE" id="PS51272">
    <property type="entry name" value="SLH"/>
    <property type="match status" value="1"/>
</dbReference>
<proteinExistence type="predicted"/>
<evidence type="ECO:0000313" key="4">
    <source>
        <dbReference type="Proteomes" id="UP000245702"/>
    </source>
</evidence>
<dbReference type="InterPro" id="IPR023614">
    <property type="entry name" value="Porin_dom_sf"/>
</dbReference>
<keyword evidence="1" id="KW-0732">Signal</keyword>
<feature type="signal peptide" evidence="1">
    <location>
        <begin position="1"/>
        <end position="23"/>
    </location>
</feature>
<protein>
    <submittedName>
        <fullName evidence="3">Outer membrane protein alpha</fullName>
    </submittedName>
</protein>